<dbReference type="AlphaFoldDB" id="A0ABD1HHR7"/>
<comment type="caution">
    <text evidence="1">The sequence shown here is derived from an EMBL/GenBank/DDBJ whole genome shotgun (WGS) entry which is preliminary data.</text>
</comment>
<dbReference type="Proteomes" id="UP001567538">
    <property type="component" value="Unassembled WGS sequence"/>
</dbReference>
<reference evidence="1 2" key="1">
    <citation type="submission" date="2024-06" db="EMBL/GenBank/DDBJ databases">
        <title>A chromosome level genome sequence of Diviner's sage (Salvia divinorum).</title>
        <authorList>
            <person name="Ford S.A."/>
            <person name="Ro D.-K."/>
            <person name="Ness R.W."/>
            <person name="Phillips M.A."/>
        </authorList>
    </citation>
    <scope>NUCLEOTIDE SEQUENCE [LARGE SCALE GENOMIC DNA]</scope>
    <source>
        <strain evidence="1">SAF-2024a</strain>
        <tissue evidence="1">Leaf</tissue>
    </source>
</reference>
<organism evidence="1 2">
    <name type="scientific">Salvia divinorum</name>
    <name type="common">Maria pastora</name>
    <name type="synonym">Diviner's sage</name>
    <dbReference type="NCBI Taxonomy" id="28513"/>
    <lineage>
        <taxon>Eukaryota</taxon>
        <taxon>Viridiplantae</taxon>
        <taxon>Streptophyta</taxon>
        <taxon>Embryophyta</taxon>
        <taxon>Tracheophyta</taxon>
        <taxon>Spermatophyta</taxon>
        <taxon>Magnoliopsida</taxon>
        <taxon>eudicotyledons</taxon>
        <taxon>Gunneridae</taxon>
        <taxon>Pentapetalae</taxon>
        <taxon>asterids</taxon>
        <taxon>lamiids</taxon>
        <taxon>Lamiales</taxon>
        <taxon>Lamiaceae</taxon>
        <taxon>Nepetoideae</taxon>
        <taxon>Mentheae</taxon>
        <taxon>Salviinae</taxon>
        <taxon>Salvia</taxon>
        <taxon>Salvia subgen. Calosphace</taxon>
    </lineage>
</organism>
<evidence type="ECO:0000313" key="2">
    <source>
        <dbReference type="Proteomes" id="UP001567538"/>
    </source>
</evidence>
<sequence length="72" mass="8078">MSSDLEFFLCPRNFVLSKENIHADKSVHAKTVSQGCMFSGDSAADCSTTVVQNLNVEEHKLWRGANPSWKNY</sequence>
<evidence type="ECO:0000313" key="1">
    <source>
        <dbReference type="EMBL" id="KAL1555093.1"/>
    </source>
</evidence>
<accession>A0ABD1HHR7</accession>
<proteinExistence type="predicted"/>
<protein>
    <submittedName>
        <fullName evidence="1">Protein SHORTAGE IN CHIASMATA 1</fullName>
    </submittedName>
</protein>
<keyword evidence="2" id="KW-1185">Reference proteome</keyword>
<gene>
    <name evidence="1" type="ORF">AAHA92_15575</name>
</gene>
<name>A0ABD1HHR7_SALDI</name>
<dbReference type="EMBL" id="JBEAFC010000006">
    <property type="protein sequence ID" value="KAL1555093.1"/>
    <property type="molecule type" value="Genomic_DNA"/>
</dbReference>